<dbReference type="EMBL" id="CP070496">
    <property type="protein sequence ID" value="QSB06261.1"/>
    <property type="molecule type" value="Genomic_DNA"/>
</dbReference>
<evidence type="ECO:0000313" key="1">
    <source>
        <dbReference type="EMBL" id="QSB06261.1"/>
    </source>
</evidence>
<sequence>MSDRILGTYVGTVLMGHRYPLYAQGRPDVVDIYRSDETTKPPIGRAQLTATGSWYFTWAIFGDGSGAWIAAFREQFETIMAQRTDE</sequence>
<accession>A0A895XKJ5</accession>
<evidence type="ECO:0000313" key="2">
    <source>
        <dbReference type="Proteomes" id="UP000662939"/>
    </source>
</evidence>
<keyword evidence="2" id="KW-1185">Reference proteome</keyword>
<reference evidence="1" key="1">
    <citation type="submission" date="2021-02" db="EMBL/GenBank/DDBJ databases">
        <title>Natronoglycomyces albus gen. nov., sp. nov, a haloalkaliphilic actinobacterium from a soda solonchak soil.</title>
        <authorList>
            <person name="Sorokin D.Y."/>
            <person name="Khijniak T.V."/>
            <person name="Zakharycheva A.P."/>
            <person name="Boueva O.V."/>
            <person name="Ariskina E.V."/>
            <person name="Hahnke R.L."/>
            <person name="Bunk B."/>
            <person name="Sproer C."/>
            <person name="Schumann P."/>
            <person name="Evtushenko L.I."/>
            <person name="Kublanov I.V."/>
        </authorList>
    </citation>
    <scope>NUCLEOTIDE SEQUENCE</scope>
    <source>
        <strain evidence="1">DSM 106290</strain>
    </source>
</reference>
<organism evidence="1 2">
    <name type="scientific">Natronoglycomyces albus</name>
    <dbReference type="NCBI Taxonomy" id="2811108"/>
    <lineage>
        <taxon>Bacteria</taxon>
        <taxon>Bacillati</taxon>
        <taxon>Actinomycetota</taxon>
        <taxon>Actinomycetes</taxon>
        <taxon>Glycomycetales</taxon>
        <taxon>Glycomycetaceae</taxon>
        <taxon>Natronoglycomyces</taxon>
    </lineage>
</organism>
<dbReference type="KEGG" id="nav:JQS30_04960"/>
<dbReference type="RefSeq" id="WP_213172270.1">
    <property type="nucleotide sequence ID" value="NZ_CP070496.1"/>
</dbReference>
<name>A0A895XKJ5_9ACTN</name>
<protein>
    <submittedName>
        <fullName evidence="1">Uncharacterized protein</fullName>
    </submittedName>
</protein>
<dbReference type="AlphaFoldDB" id="A0A895XKJ5"/>
<dbReference type="Proteomes" id="UP000662939">
    <property type="component" value="Chromosome"/>
</dbReference>
<gene>
    <name evidence="1" type="ORF">JQS30_04960</name>
</gene>
<proteinExistence type="predicted"/>